<keyword evidence="2" id="KW-1185">Reference proteome</keyword>
<protein>
    <submittedName>
        <fullName evidence="1">Uncharacterized protein</fullName>
    </submittedName>
</protein>
<name>A0ABS1VW01_9ACTN</name>
<evidence type="ECO:0000313" key="1">
    <source>
        <dbReference type="EMBL" id="MBL7258613.1"/>
    </source>
</evidence>
<accession>A0ABS1VW01</accession>
<organism evidence="1 2">
    <name type="scientific">Paractinoplanes lichenicola</name>
    <dbReference type="NCBI Taxonomy" id="2802976"/>
    <lineage>
        <taxon>Bacteria</taxon>
        <taxon>Bacillati</taxon>
        <taxon>Actinomycetota</taxon>
        <taxon>Actinomycetes</taxon>
        <taxon>Micromonosporales</taxon>
        <taxon>Micromonosporaceae</taxon>
        <taxon>Paractinoplanes</taxon>
    </lineage>
</organism>
<dbReference type="Proteomes" id="UP000598996">
    <property type="component" value="Unassembled WGS sequence"/>
</dbReference>
<dbReference type="RefSeq" id="WP_202995279.1">
    <property type="nucleotide sequence ID" value="NZ_JAENHO010000009.1"/>
</dbReference>
<gene>
    <name evidence="1" type="ORF">JKJ07_30310</name>
</gene>
<evidence type="ECO:0000313" key="2">
    <source>
        <dbReference type="Proteomes" id="UP000598996"/>
    </source>
</evidence>
<reference evidence="1 2" key="1">
    <citation type="submission" date="2021-01" db="EMBL/GenBank/DDBJ databases">
        <title>Actinoplanes sp. nov. LDG1-01 isolated from lichen.</title>
        <authorList>
            <person name="Saeng-In P."/>
            <person name="Phongsopitanun W."/>
            <person name="Kanchanasin P."/>
            <person name="Yuki M."/>
            <person name="Kudo T."/>
            <person name="Ohkuma M."/>
            <person name="Tanasupawat S."/>
        </authorList>
    </citation>
    <scope>NUCLEOTIDE SEQUENCE [LARGE SCALE GENOMIC DNA]</scope>
    <source>
        <strain evidence="1 2">LDG1-01</strain>
    </source>
</reference>
<comment type="caution">
    <text evidence="1">The sequence shown here is derived from an EMBL/GenBank/DDBJ whole genome shotgun (WGS) entry which is preliminary data.</text>
</comment>
<dbReference type="EMBL" id="JAENHO010000009">
    <property type="protein sequence ID" value="MBL7258613.1"/>
    <property type="molecule type" value="Genomic_DNA"/>
</dbReference>
<proteinExistence type="predicted"/>
<sequence length="76" mass="7921">MTGHVVLLAGYSEQQPVNEVVPATLVEDGVYDVLGSPAMAYGCAAGDRVRVAADGSFEVLRRGGQRLPFGAARDDA</sequence>